<accession>A0A6J7FY24</accession>
<dbReference type="SUPFAM" id="SSF53822">
    <property type="entry name" value="Periplasmic binding protein-like I"/>
    <property type="match status" value="1"/>
</dbReference>
<dbReference type="AlphaFoldDB" id="A0A6J7FY24"/>
<evidence type="ECO:0000259" key="2">
    <source>
        <dbReference type="Pfam" id="PF13458"/>
    </source>
</evidence>
<evidence type="ECO:0000313" key="3">
    <source>
        <dbReference type="EMBL" id="CAB4896603.1"/>
    </source>
</evidence>
<organism evidence="3">
    <name type="scientific">freshwater metagenome</name>
    <dbReference type="NCBI Taxonomy" id="449393"/>
    <lineage>
        <taxon>unclassified sequences</taxon>
        <taxon>metagenomes</taxon>
        <taxon>ecological metagenomes</taxon>
    </lineage>
</organism>
<dbReference type="InterPro" id="IPR028082">
    <property type="entry name" value="Peripla_BP_I"/>
</dbReference>
<proteinExistence type="predicted"/>
<sequence>MGVATAFANEAKNVGIEVVAEAAWDAKQPNYTALFEGFKALNPDCVYLGGLDDNNGEQLIRDKVAVLGPNTGTVKLIAPDGFTGYPTVVKMAEAQEMYITFAGLPASELVKAGGAGAKFVTDFKAKFGHDPVSAYTIYGAAAAQLIMTAIAASDGTRKSVMEQAFKVKVPADKSVIGKEFGIDANGDVTVRDLSIQLLTGNVETFLKAWPVS</sequence>
<dbReference type="PANTHER" id="PTHR47151">
    <property type="entry name" value="LEU/ILE/VAL-BINDING ABC TRANSPORTER SUBUNIT"/>
    <property type="match status" value="1"/>
</dbReference>
<feature type="domain" description="Leucine-binding protein" evidence="2">
    <location>
        <begin position="4"/>
        <end position="181"/>
    </location>
</feature>
<evidence type="ECO:0000256" key="1">
    <source>
        <dbReference type="ARBA" id="ARBA00022729"/>
    </source>
</evidence>
<dbReference type="EMBL" id="CAFBLP010000148">
    <property type="protein sequence ID" value="CAB4896603.1"/>
    <property type="molecule type" value="Genomic_DNA"/>
</dbReference>
<dbReference type="Pfam" id="PF13458">
    <property type="entry name" value="Peripla_BP_6"/>
    <property type="match status" value="1"/>
</dbReference>
<dbReference type="InterPro" id="IPR028081">
    <property type="entry name" value="Leu-bd"/>
</dbReference>
<name>A0A6J7FY24_9ZZZZ</name>
<dbReference type="Gene3D" id="3.40.50.2300">
    <property type="match status" value="2"/>
</dbReference>
<reference evidence="3" key="1">
    <citation type="submission" date="2020-05" db="EMBL/GenBank/DDBJ databases">
        <authorList>
            <person name="Chiriac C."/>
            <person name="Salcher M."/>
            <person name="Ghai R."/>
            <person name="Kavagutti S V."/>
        </authorList>
    </citation>
    <scope>NUCLEOTIDE SEQUENCE</scope>
</reference>
<protein>
    <submittedName>
        <fullName evidence="3">Unannotated protein</fullName>
    </submittedName>
</protein>
<keyword evidence="1" id="KW-0732">Signal</keyword>
<gene>
    <name evidence="3" type="ORF">UFOPK3376_03183</name>
</gene>
<dbReference type="PANTHER" id="PTHR47151:SF2">
    <property type="entry name" value="AMINO ACID BINDING PROTEIN"/>
    <property type="match status" value="1"/>
</dbReference>